<sequence>MLEPLFISIFILFTAAAGYYFRLLTLSGSIAAFIIGAATGWGFGLYGLLVLGFFFASSSIWSKFKGHKKEIFEKKHAKGSRRDWQQVAANGGTAAIASILNLLMPSPVWLMAFLISLAAANSDTWASEIGSLNKKPPLSLRTWKPIETGTSGAVSLLGTFAAIAGSFAIALLSLMLFSVSFYEALLIGIFGFAGNLIDSILGAFFQAEYKCLVCSANVEKTEHCGQPASLIKGRRFADNDFVNFFSGLASALLGMFIYIICI</sequence>
<proteinExistence type="inferred from homology"/>
<keyword evidence="8" id="KW-1185">Reference proteome</keyword>
<dbReference type="OrthoDB" id="9808500at2"/>
<dbReference type="RefSeq" id="WP_053434401.1">
    <property type="nucleotide sequence ID" value="NZ_LGUF01000007.1"/>
</dbReference>
<protein>
    <recommendedName>
        <fullName evidence="9">Transmenbrane protein</fullName>
    </recommendedName>
</protein>
<evidence type="ECO:0000256" key="3">
    <source>
        <dbReference type="ARBA" id="ARBA00022692"/>
    </source>
</evidence>
<accession>A0A0M0GAX6</accession>
<dbReference type="PANTHER" id="PTHR13353:SF5">
    <property type="entry name" value="TRANSMEMBRANE PROTEIN 19"/>
    <property type="match status" value="1"/>
</dbReference>
<feature type="transmembrane region" description="Helical" evidence="6">
    <location>
        <begin position="153"/>
        <end position="178"/>
    </location>
</feature>
<keyword evidence="5 6" id="KW-0472">Membrane</keyword>
<dbReference type="InterPro" id="IPR002794">
    <property type="entry name" value="DUF92_TMEM19"/>
</dbReference>
<name>A0A0M0GAX6_SPOGL</name>
<evidence type="ECO:0000313" key="7">
    <source>
        <dbReference type="EMBL" id="KON87050.1"/>
    </source>
</evidence>
<keyword evidence="4 6" id="KW-1133">Transmembrane helix</keyword>
<dbReference type="GO" id="GO:0016020">
    <property type="term" value="C:membrane"/>
    <property type="evidence" value="ECO:0007669"/>
    <property type="project" value="UniProtKB-SubCell"/>
</dbReference>
<feature type="transmembrane region" description="Helical" evidence="6">
    <location>
        <begin position="184"/>
        <end position="205"/>
    </location>
</feature>
<comment type="caution">
    <text evidence="7">The sequence shown here is derived from an EMBL/GenBank/DDBJ whole genome shotgun (WGS) entry which is preliminary data.</text>
</comment>
<keyword evidence="3 6" id="KW-0812">Transmembrane</keyword>
<reference evidence="8" key="1">
    <citation type="submission" date="2015-07" db="EMBL/GenBank/DDBJ databases">
        <title>Fjat-10036 dsm4.</title>
        <authorList>
            <person name="Liu B."/>
            <person name="Wang J."/>
            <person name="Zhu Y."/>
            <person name="Liu G."/>
            <person name="Chen Q."/>
            <person name="Chen Z."/>
            <person name="Lan J."/>
            <person name="Che J."/>
            <person name="Ge C."/>
            <person name="Shi H."/>
            <person name="Pan Z."/>
            <person name="Liu X."/>
        </authorList>
    </citation>
    <scope>NUCLEOTIDE SEQUENCE [LARGE SCALE GENOMIC DNA]</scope>
    <source>
        <strain evidence="8">DSM 4</strain>
    </source>
</reference>
<dbReference type="STRING" id="1459.AF332_09660"/>
<evidence type="ECO:0000256" key="6">
    <source>
        <dbReference type="SAM" id="Phobius"/>
    </source>
</evidence>
<evidence type="ECO:0000313" key="8">
    <source>
        <dbReference type="Proteomes" id="UP000037109"/>
    </source>
</evidence>
<comment type="subcellular location">
    <subcellularLocation>
        <location evidence="1">Membrane</location>
        <topology evidence="1">Multi-pass membrane protein</topology>
    </subcellularLocation>
</comment>
<comment type="similarity">
    <text evidence="2">Belongs to the TMEM19 family.</text>
</comment>
<dbReference type="AlphaFoldDB" id="A0A0M0GAX6"/>
<evidence type="ECO:0000256" key="2">
    <source>
        <dbReference type="ARBA" id="ARBA00009012"/>
    </source>
</evidence>
<evidence type="ECO:0000256" key="1">
    <source>
        <dbReference type="ARBA" id="ARBA00004141"/>
    </source>
</evidence>
<dbReference type="Proteomes" id="UP000037109">
    <property type="component" value="Unassembled WGS sequence"/>
</dbReference>
<dbReference type="Pfam" id="PF01940">
    <property type="entry name" value="DUF92"/>
    <property type="match status" value="1"/>
</dbReference>
<evidence type="ECO:0000256" key="5">
    <source>
        <dbReference type="ARBA" id="ARBA00023136"/>
    </source>
</evidence>
<feature type="transmembrane region" description="Helical" evidence="6">
    <location>
        <begin position="6"/>
        <end position="23"/>
    </location>
</feature>
<gene>
    <name evidence="7" type="ORF">AF332_09660</name>
</gene>
<organism evidence="7 8">
    <name type="scientific">Sporosarcina globispora</name>
    <name type="common">Bacillus globisporus</name>
    <dbReference type="NCBI Taxonomy" id="1459"/>
    <lineage>
        <taxon>Bacteria</taxon>
        <taxon>Bacillati</taxon>
        <taxon>Bacillota</taxon>
        <taxon>Bacilli</taxon>
        <taxon>Bacillales</taxon>
        <taxon>Caryophanaceae</taxon>
        <taxon>Sporosarcina</taxon>
    </lineage>
</organism>
<feature type="transmembrane region" description="Helical" evidence="6">
    <location>
        <begin position="30"/>
        <end position="56"/>
    </location>
</feature>
<dbReference type="PANTHER" id="PTHR13353">
    <property type="entry name" value="TRANSMEMBRANE PROTEIN 19"/>
    <property type="match status" value="1"/>
</dbReference>
<dbReference type="EMBL" id="LGUF01000007">
    <property type="protein sequence ID" value="KON87050.1"/>
    <property type="molecule type" value="Genomic_DNA"/>
</dbReference>
<evidence type="ECO:0000256" key="4">
    <source>
        <dbReference type="ARBA" id="ARBA00022989"/>
    </source>
</evidence>
<feature type="transmembrane region" description="Helical" evidence="6">
    <location>
        <begin position="241"/>
        <end position="260"/>
    </location>
</feature>
<evidence type="ECO:0008006" key="9">
    <source>
        <dbReference type="Google" id="ProtNLM"/>
    </source>
</evidence>
<dbReference type="PATRIC" id="fig|1459.3.peg.2055"/>